<dbReference type="SUPFAM" id="SSF55961">
    <property type="entry name" value="Bet v1-like"/>
    <property type="match status" value="1"/>
</dbReference>
<dbReference type="Pfam" id="PF10604">
    <property type="entry name" value="Polyketide_cyc2"/>
    <property type="match status" value="1"/>
</dbReference>
<dbReference type="AlphaFoldDB" id="A0A6J4TF57"/>
<accession>A0A6J4TF57</accession>
<proteinExistence type="predicted"/>
<gene>
    <name evidence="2" type="ORF">AVDCRST_MAG91-2198</name>
</gene>
<protein>
    <recommendedName>
        <fullName evidence="3">Ribosome association toxin RatA</fullName>
    </recommendedName>
</protein>
<dbReference type="Gene3D" id="3.30.530.20">
    <property type="match status" value="1"/>
</dbReference>
<dbReference type="InterPro" id="IPR023393">
    <property type="entry name" value="START-like_dom_sf"/>
</dbReference>
<name>A0A6J4TF57_9SPHN</name>
<organism evidence="2">
    <name type="scientific">uncultured Sphingomonadaceae bacterium</name>
    <dbReference type="NCBI Taxonomy" id="169976"/>
    <lineage>
        <taxon>Bacteria</taxon>
        <taxon>Pseudomonadati</taxon>
        <taxon>Pseudomonadota</taxon>
        <taxon>Alphaproteobacteria</taxon>
        <taxon>Sphingomonadales</taxon>
        <taxon>Sphingomonadaceae</taxon>
        <taxon>environmental samples</taxon>
    </lineage>
</organism>
<sequence length="191" mass="20837">MGGRCFASPLLLCQGADDLREPARVRRAFTLFQNRRSMMADDPLGEYEAKLQVNASSDEVFAFVSDVRNLPKYLPTTKDAQSQGTDRVRVQGEAQGFQYDSDGYLRPDADAKRLEWGADEGYYSGWMQMTGDGDRSDVTVHISLRGKPPGAPDEGAGPSPSDIQEGLQKGLESIKNHVEGHGGKEEPAVAT</sequence>
<evidence type="ECO:0008006" key="3">
    <source>
        <dbReference type="Google" id="ProtNLM"/>
    </source>
</evidence>
<feature type="compositionally biased region" description="Basic and acidic residues" evidence="1">
    <location>
        <begin position="172"/>
        <end position="191"/>
    </location>
</feature>
<feature type="region of interest" description="Disordered" evidence="1">
    <location>
        <begin position="144"/>
        <end position="191"/>
    </location>
</feature>
<dbReference type="EMBL" id="CADCVX010000403">
    <property type="protein sequence ID" value="CAA9521070.1"/>
    <property type="molecule type" value="Genomic_DNA"/>
</dbReference>
<evidence type="ECO:0000256" key="1">
    <source>
        <dbReference type="SAM" id="MobiDB-lite"/>
    </source>
</evidence>
<evidence type="ECO:0000313" key="2">
    <source>
        <dbReference type="EMBL" id="CAA9521070.1"/>
    </source>
</evidence>
<dbReference type="InterPro" id="IPR019587">
    <property type="entry name" value="Polyketide_cyclase/dehydratase"/>
</dbReference>
<reference evidence="2" key="1">
    <citation type="submission" date="2020-02" db="EMBL/GenBank/DDBJ databases">
        <authorList>
            <person name="Meier V. D."/>
        </authorList>
    </citation>
    <scope>NUCLEOTIDE SEQUENCE</scope>
    <source>
        <strain evidence="2">AVDCRST_MAG91</strain>
    </source>
</reference>